<comment type="caution">
    <text evidence="3">The sequence shown here is derived from an EMBL/GenBank/DDBJ whole genome shotgun (WGS) entry which is preliminary data.</text>
</comment>
<keyword evidence="4" id="KW-1185">Reference proteome</keyword>
<dbReference type="Pfam" id="PF25583">
    <property type="entry name" value="WCX"/>
    <property type="match status" value="1"/>
</dbReference>
<evidence type="ECO:0000313" key="3">
    <source>
        <dbReference type="EMBL" id="OOE02057.1"/>
    </source>
</evidence>
<dbReference type="PROSITE" id="PS52050">
    <property type="entry name" value="WYL"/>
    <property type="match status" value="1"/>
</dbReference>
<dbReference type="InterPro" id="IPR057727">
    <property type="entry name" value="WCX_dom"/>
</dbReference>
<proteinExistence type="predicted"/>
<protein>
    <submittedName>
        <fullName evidence="3">Uncharacterized protein</fullName>
    </submittedName>
</protein>
<feature type="domain" description="WCX" evidence="2">
    <location>
        <begin position="249"/>
        <end position="321"/>
    </location>
</feature>
<dbReference type="PANTHER" id="PTHR34580">
    <property type="match status" value="1"/>
</dbReference>
<dbReference type="PANTHER" id="PTHR34580:SF1">
    <property type="entry name" value="PROTEIN PAFC"/>
    <property type="match status" value="1"/>
</dbReference>
<dbReference type="InterPro" id="IPR026881">
    <property type="entry name" value="WYL_dom"/>
</dbReference>
<evidence type="ECO:0000259" key="2">
    <source>
        <dbReference type="Pfam" id="PF25583"/>
    </source>
</evidence>
<sequence length="330" mass="39202">MKYRRILAIIEYLWKYSSKQHPKSIEDILQYLEMHQIEGGLKAVRNDLKFLTSEESFIKVETSQSGRNQFIHYWIADRFFEIHELRYMMDAISSARFISEQETEKIIGKLKKFVSENEAILLENQLVHTFAKIDSPLFAKTVQTIHQAIAEKKVIQFQYGRYSVEKEFVLSGSPDPKQYLIHPYGIIWNEEMYYLIGYNVMEEDIHHYRIDRIRDIRMLEQKFAVQPGFDINKYRNLLFFMFGGEESSIEVIFKNDLAPAVIDRFGLHADIKRVDDEHFRLITSAIISKGLVRWLLSWGADAKVVYPKRLVEEMEEETERLYEQYIGERD</sequence>
<reference evidence="4" key="1">
    <citation type="submission" date="2016-11" db="EMBL/GenBank/DDBJ databases">
        <title>Draft genome sequence of Anoxybacillus sp. strain 103 isolated from the Qarvajar hot spring in Nagorno-Karabach.</title>
        <authorList>
            <person name="Hovhannisyan P."/>
            <person name="Panosyan H."/>
            <person name="Birkeland N.-K."/>
        </authorList>
    </citation>
    <scope>NUCLEOTIDE SEQUENCE [LARGE SCALE GENOMIC DNA]</scope>
    <source>
        <strain evidence="4">103</strain>
    </source>
</reference>
<organism evidence="3 4">
    <name type="scientific">Anoxybacillus kestanbolensis</name>
    <dbReference type="NCBI Taxonomy" id="227476"/>
    <lineage>
        <taxon>Bacteria</taxon>
        <taxon>Bacillati</taxon>
        <taxon>Bacillota</taxon>
        <taxon>Bacilli</taxon>
        <taxon>Bacillales</taxon>
        <taxon>Anoxybacillaceae</taxon>
        <taxon>Anoxybacillus</taxon>
    </lineage>
</organism>
<name>A0A1V3FK80_9BACL</name>
<evidence type="ECO:0000313" key="4">
    <source>
        <dbReference type="Proteomes" id="UP000188458"/>
    </source>
</evidence>
<dbReference type="AlphaFoldDB" id="A0A1V3FK80"/>
<dbReference type="Proteomes" id="UP000188458">
    <property type="component" value="Unassembled WGS sequence"/>
</dbReference>
<evidence type="ECO:0000259" key="1">
    <source>
        <dbReference type="Pfam" id="PF13280"/>
    </source>
</evidence>
<dbReference type="Pfam" id="PF13280">
    <property type="entry name" value="WYL"/>
    <property type="match status" value="1"/>
</dbReference>
<accession>A0A1V3FK80</accession>
<dbReference type="InterPro" id="IPR051534">
    <property type="entry name" value="CBASS_pafABC_assoc_protein"/>
</dbReference>
<dbReference type="EMBL" id="MQAD01000018">
    <property type="protein sequence ID" value="OOE02057.1"/>
    <property type="molecule type" value="Genomic_DNA"/>
</dbReference>
<gene>
    <name evidence="3" type="ORF">BO219_10130</name>
</gene>
<feature type="domain" description="WYL" evidence="1">
    <location>
        <begin position="141"/>
        <end position="218"/>
    </location>
</feature>